<protein>
    <submittedName>
        <fullName evidence="2">Uncharacterized protein</fullName>
    </submittedName>
</protein>
<sequence>MDDNQRRSPNSSSSTAAYGKQSSRRRLRRHKEDEDTGDRTVACTGKSCQSCTAGVIADCVAMCCCPCAVVNILMLAFVKLPWAVARRCLDGRRKSNRRRRLEERRKCCGDGDRDGISGKGGAEGGITSDIVLSGAVIGDELNDHFSAEFRTEDVWLELYDFGHLGFGRVSFTGISYQDRGT</sequence>
<proteinExistence type="predicted"/>
<dbReference type="PANTHER" id="PTHR33264:SF6">
    <property type="entry name" value="OS01G0638800 PROTEIN"/>
    <property type="match status" value="1"/>
</dbReference>
<evidence type="ECO:0000313" key="2">
    <source>
        <dbReference type="EMBL" id="KAL3636630.1"/>
    </source>
</evidence>
<dbReference type="EMBL" id="JAVIJP010000026">
    <property type="protein sequence ID" value="KAL3636630.1"/>
    <property type="molecule type" value="Genomic_DNA"/>
</dbReference>
<dbReference type="Proteomes" id="UP001632038">
    <property type="component" value="Unassembled WGS sequence"/>
</dbReference>
<accession>A0ABD3D2Y2</accession>
<comment type="caution">
    <text evidence="2">The sequence shown here is derived from an EMBL/GenBank/DDBJ whole genome shotgun (WGS) entry which is preliminary data.</text>
</comment>
<feature type="region of interest" description="Disordered" evidence="1">
    <location>
        <begin position="1"/>
        <end position="39"/>
    </location>
</feature>
<name>A0ABD3D2Y2_9LAMI</name>
<reference evidence="3" key="1">
    <citation type="journal article" date="2024" name="IScience">
        <title>Strigolactones Initiate the Formation of Haustorium-like Structures in Castilleja.</title>
        <authorList>
            <person name="Buerger M."/>
            <person name="Peterson D."/>
            <person name="Chory J."/>
        </authorList>
    </citation>
    <scope>NUCLEOTIDE SEQUENCE [LARGE SCALE GENOMIC DNA]</scope>
</reference>
<keyword evidence="3" id="KW-1185">Reference proteome</keyword>
<dbReference type="AlphaFoldDB" id="A0ABD3D2Y2"/>
<organism evidence="2 3">
    <name type="scientific">Castilleja foliolosa</name>
    <dbReference type="NCBI Taxonomy" id="1961234"/>
    <lineage>
        <taxon>Eukaryota</taxon>
        <taxon>Viridiplantae</taxon>
        <taxon>Streptophyta</taxon>
        <taxon>Embryophyta</taxon>
        <taxon>Tracheophyta</taxon>
        <taxon>Spermatophyta</taxon>
        <taxon>Magnoliopsida</taxon>
        <taxon>eudicotyledons</taxon>
        <taxon>Gunneridae</taxon>
        <taxon>Pentapetalae</taxon>
        <taxon>asterids</taxon>
        <taxon>lamiids</taxon>
        <taxon>Lamiales</taxon>
        <taxon>Orobanchaceae</taxon>
        <taxon>Pedicularideae</taxon>
        <taxon>Castillejinae</taxon>
        <taxon>Castilleja</taxon>
    </lineage>
</organism>
<evidence type="ECO:0000313" key="3">
    <source>
        <dbReference type="Proteomes" id="UP001632038"/>
    </source>
</evidence>
<feature type="compositionally biased region" description="Polar residues" evidence="1">
    <location>
        <begin position="7"/>
        <end position="16"/>
    </location>
</feature>
<evidence type="ECO:0000256" key="1">
    <source>
        <dbReference type="SAM" id="MobiDB-lite"/>
    </source>
</evidence>
<dbReference type="PANTHER" id="PTHR33264">
    <property type="entry name" value="EXPRESSED PROTEIN"/>
    <property type="match status" value="1"/>
</dbReference>
<gene>
    <name evidence="2" type="ORF">CASFOL_018929</name>
</gene>